<feature type="transmembrane region" description="Helical" evidence="2">
    <location>
        <begin position="429"/>
        <end position="448"/>
    </location>
</feature>
<dbReference type="OrthoDB" id="2140105at2759"/>
<feature type="compositionally biased region" description="Polar residues" evidence="1">
    <location>
        <begin position="71"/>
        <end position="85"/>
    </location>
</feature>
<proteinExistence type="predicted"/>
<feature type="domain" description="DUF3533" evidence="3">
    <location>
        <begin position="115"/>
        <end position="496"/>
    </location>
</feature>
<keyword evidence="2" id="KW-0812">Transmembrane</keyword>
<organism evidence="4">
    <name type="scientific">Cyberlindnera fabianii</name>
    <name type="common">Yeast</name>
    <name type="synonym">Hansenula fabianii</name>
    <dbReference type="NCBI Taxonomy" id="36022"/>
    <lineage>
        <taxon>Eukaryota</taxon>
        <taxon>Fungi</taxon>
        <taxon>Dikarya</taxon>
        <taxon>Ascomycota</taxon>
        <taxon>Saccharomycotina</taxon>
        <taxon>Saccharomycetes</taxon>
        <taxon>Phaffomycetales</taxon>
        <taxon>Phaffomycetaceae</taxon>
        <taxon>Cyberlindnera</taxon>
    </lineage>
</organism>
<sequence length="526" mass="59900">MAESTHESTFNDPEEFTEAELRQAESRVFLPDDAELADQMYGLNTVARKMTEQREQRAKDEENNAGELSDVDSNNKSTTDGSNEPPNGGKKTGIFDPSVSSMRAKVAFGFLKVWILLAMLVIASFSIYWGSLYERREHMHLLKRLVVIQDDVGVDGVSSTIGDEIELLMNTTYLSQGDWKIIRGTDEINDFFGEGKNVTEEILKEVHQRKYWTGTQIYTNATLNYYNFLTGNTESPGLALQHIYETGRDPVAMTPYVVTTLKNMTVDFQQKFWSNMSQEMVAKLSDEEKLAVIQSQAITTPPEFIYNDYRPFTNYTLIAPIQVGLIYLIILTFFQFNFFAQVHQILLPHIKIQHYLIYRTIGNHFSYLILSLFLCAVSAIFQIDFTLAFGRAGFVVFWLSTYLTMAAVGGANENMGILLFAHNPPLFNFWLMSFVILNVSPSFSPMALTSRFYRYGYIFPIHHSNEIFKVVFFDLWKGQLGMNYGVIAAWVVVNTILLPFVLKHSAMVMAKKTRAEAAAKAEEKKN</sequence>
<keyword evidence="2" id="KW-0472">Membrane</keyword>
<accession>A0A061B7L7</accession>
<evidence type="ECO:0000256" key="2">
    <source>
        <dbReference type="SAM" id="Phobius"/>
    </source>
</evidence>
<dbReference type="PANTHER" id="PTHR34814">
    <property type="entry name" value="NITROSOGUANIDINE RESISTANCE PROTEIN SNG1"/>
    <property type="match status" value="1"/>
</dbReference>
<gene>
    <name evidence="4" type="ORF">CYFA0S_20e01530g</name>
</gene>
<evidence type="ECO:0000256" key="1">
    <source>
        <dbReference type="SAM" id="MobiDB-lite"/>
    </source>
</evidence>
<keyword evidence="2" id="KW-1133">Transmembrane helix</keyword>
<dbReference type="AlphaFoldDB" id="A0A061B7L7"/>
<name>A0A061B7L7_CYBFA</name>
<dbReference type="EMBL" id="LK052905">
    <property type="protein sequence ID" value="CDR45900.1"/>
    <property type="molecule type" value="Genomic_DNA"/>
</dbReference>
<protein>
    <submittedName>
        <fullName evidence="4">CYFA0S20e01530g1_1</fullName>
    </submittedName>
</protein>
<dbReference type="InterPro" id="IPR053001">
    <property type="entry name" value="MNNG_permease-like"/>
</dbReference>
<dbReference type="Pfam" id="PF12051">
    <property type="entry name" value="DUF3533"/>
    <property type="match status" value="1"/>
</dbReference>
<dbReference type="GO" id="GO:0016020">
    <property type="term" value="C:membrane"/>
    <property type="evidence" value="ECO:0007669"/>
    <property type="project" value="TreeGrafter"/>
</dbReference>
<evidence type="ECO:0000259" key="3">
    <source>
        <dbReference type="Pfam" id="PF12051"/>
    </source>
</evidence>
<feature type="region of interest" description="Disordered" evidence="1">
    <location>
        <begin position="47"/>
        <end position="94"/>
    </location>
</feature>
<feature type="transmembrane region" description="Helical" evidence="2">
    <location>
        <begin position="361"/>
        <end position="383"/>
    </location>
</feature>
<feature type="compositionally biased region" description="Basic and acidic residues" evidence="1">
    <location>
        <begin position="49"/>
        <end position="62"/>
    </location>
</feature>
<dbReference type="PhylomeDB" id="A0A061B7L7"/>
<dbReference type="InterPro" id="IPR022703">
    <property type="entry name" value="DUF3533"/>
</dbReference>
<dbReference type="VEuPathDB" id="FungiDB:BON22_0895"/>
<feature type="transmembrane region" description="Helical" evidence="2">
    <location>
        <begin position="106"/>
        <end position="129"/>
    </location>
</feature>
<feature type="transmembrane region" description="Helical" evidence="2">
    <location>
        <begin position="317"/>
        <end position="340"/>
    </location>
</feature>
<evidence type="ECO:0000313" key="4">
    <source>
        <dbReference type="EMBL" id="CDR45900.1"/>
    </source>
</evidence>
<reference evidence="4" key="1">
    <citation type="journal article" date="2014" name="Genome Announc.">
        <title>Genome sequence of the yeast Cyberlindnera fabianii (Hansenula fabianii).</title>
        <authorList>
            <person name="Freel K.C."/>
            <person name="Sarilar V."/>
            <person name="Neuveglise C."/>
            <person name="Devillers H."/>
            <person name="Friedrich A."/>
            <person name="Schacherer J."/>
        </authorList>
    </citation>
    <scope>NUCLEOTIDE SEQUENCE</scope>
    <source>
        <strain evidence="4">YJS4271</strain>
    </source>
</reference>
<dbReference type="PANTHER" id="PTHR34814:SF1">
    <property type="entry name" value="NITROSOGUANIDINE RESISTANCE PROTEIN SNG1"/>
    <property type="match status" value="1"/>
</dbReference>
<feature type="transmembrane region" description="Helical" evidence="2">
    <location>
        <begin position="482"/>
        <end position="502"/>
    </location>
</feature>